<reference evidence="1" key="1">
    <citation type="submission" date="2022-01" db="EMBL/GenBank/DDBJ databases">
        <authorList>
            <person name="King R."/>
        </authorList>
    </citation>
    <scope>NUCLEOTIDE SEQUENCE</scope>
</reference>
<evidence type="ECO:0000313" key="1">
    <source>
        <dbReference type="EMBL" id="CAG9831942.1"/>
    </source>
</evidence>
<evidence type="ECO:0000313" key="2">
    <source>
        <dbReference type="Proteomes" id="UP001153709"/>
    </source>
</evidence>
<keyword evidence="2" id="KW-1185">Reference proteome</keyword>
<dbReference type="Proteomes" id="UP001153709">
    <property type="component" value="Chromosome 3"/>
</dbReference>
<name>A0A9N9XAW0_DIABA</name>
<accession>A0A9N9XAW0</accession>
<proteinExistence type="predicted"/>
<dbReference type="EMBL" id="OU898278">
    <property type="protein sequence ID" value="CAG9831942.1"/>
    <property type="molecule type" value="Genomic_DNA"/>
</dbReference>
<protein>
    <submittedName>
        <fullName evidence="1">Uncharacterized protein</fullName>
    </submittedName>
</protein>
<gene>
    <name evidence="1" type="ORF">DIABBA_LOCUS5486</name>
</gene>
<dbReference type="AlphaFoldDB" id="A0A9N9XAW0"/>
<organism evidence="1 2">
    <name type="scientific">Diabrotica balteata</name>
    <name type="common">Banded cucumber beetle</name>
    <dbReference type="NCBI Taxonomy" id="107213"/>
    <lineage>
        <taxon>Eukaryota</taxon>
        <taxon>Metazoa</taxon>
        <taxon>Ecdysozoa</taxon>
        <taxon>Arthropoda</taxon>
        <taxon>Hexapoda</taxon>
        <taxon>Insecta</taxon>
        <taxon>Pterygota</taxon>
        <taxon>Neoptera</taxon>
        <taxon>Endopterygota</taxon>
        <taxon>Coleoptera</taxon>
        <taxon>Polyphaga</taxon>
        <taxon>Cucujiformia</taxon>
        <taxon>Chrysomeloidea</taxon>
        <taxon>Chrysomelidae</taxon>
        <taxon>Galerucinae</taxon>
        <taxon>Diabroticina</taxon>
        <taxon>Diabroticites</taxon>
        <taxon>Diabrotica</taxon>
    </lineage>
</organism>
<sequence>MDIIITIFTLATSALKSSIELHLNQSLKLFNHDTLLLPILLPPLSFPCIISLSSSYRCTLIICPRYCNFLIFILLNISHFLPISRNTSNCFHFYKRISGYFYPSSYFSCLIIIV</sequence>